<keyword evidence="5 7" id="KW-1133">Transmembrane helix</keyword>
<feature type="domain" description="Glycine transporter" evidence="8">
    <location>
        <begin position="97"/>
        <end position="170"/>
    </location>
</feature>
<evidence type="ECO:0000256" key="6">
    <source>
        <dbReference type="ARBA" id="ARBA00023136"/>
    </source>
</evidence>
<keyword evidence="3" id="KW-1003">Cell membrane</keyword>
<evidence type="ECO:0000256" key="5">
    <source>
        <dbReference type="ARBA" id="ARBA00022989"/>
    </source>
</evidence>
<dbReference type="InterPro" id="IPR005115">
    <property type="entry name" value="Gly_transporter"/>
</dbReference>
<keyword evidence="4 7" id="KW-0812">Transmembrane</keyword>
<reference evidence="9 10" key="1">
    <citation type="submission" date="2018-09" db="EMBL/GenBank/DDBJ databases">
        <authorList>
            <person name="Wang Z."/>
        </authorList>
    </citation>
    <scope>NUCLEOTIDE SEQUENCE [LARGE SCALE GENOMIC DNA]</scope>
    <source>
        <strain evidence="9 10">ALS 81</strain>
    </source>
</reference>
<keyword evidence="10" id="KW-1185">Reference proteome</keyword>
<evidence type="ECO:0000256" key="1">
    <source>
        <dbReference type="ARBA" id="ARBA00004651"/>
    </source>
</evidence>
<dbReference type="PANTHER" id="PTHR30506">
    <property type="entry name" value="INNER MEMBRANE PROTEIN"/>
    <property type="match status" value="1"/>
</dbReference>
<feature type="transmembrane region" description="Helical" evidence="7">
    <location>
        <begin position="123"/>
        <end position="143"/>
    </location>
</feature>
<dbReference type="Proteomes" id="UP000286482">
    <property type="component" value="Unassembled WGS sequence"/>
</dbReference>
<feature type="transmembrane region" description="Helical" evidence="7">
    <location>
        <begin position="6"/>
        <end position="29"/>
    </location>
</feature>
<protein>
    <submittedName>
        <fullName evidence="9">Trimeric intracellular cation channel family protein</fullName>
    </submittedName>
</protein>
<evidence type="ECO:0000256" key="4">
    <source>
        <dbReference type="ARBA" id="ARBA00022692"/>
    </source>
</evidence>
<evidence type="ECO:0000313" key="10">
    <source>
        <dbReference type="Proteomes" id="UP000286482"/>
    </source>
</evidence>
<sequence length="224" mass="24360">MSAATFDAIIYNFGLFAVFVFALTGAVCAAKKELDIFAFILAGVVTGIGGGTLRDVLLNIDQVFWIEDPAYLSICIFASVITYYAAHWVVHLDKFLLWLDAAGIALFAVLGTQKAMLFGAPPLVAVVMGVMTSTIGSVLRDIIMQQRLVIFDPEIYVTACLAGSTSYLALIYLEVEPLTATLIASSLAFALRGFALALDIRFPSYQLSKLQSRELKKQQDSQEP</sequence>
<evidence type="ECO:0000256" key="2">
    <source>
        <dbReference type="ARBA" id="ARBA00008193"/>
    </source>
</evidence>
<dbReference type="GO" id="GO:0005886">
    <property type="term" value="C:plasma membrane"/>
    <property type="evidence" value="ECO:0007669"/>
    <property type="project" value="UniProtKB-SubCell"/>
</dbReference>
<name>A0A420ECV0_9ALTE</name>
<dbReference type="AlphaFoldDB" id="A0A420ECV0"/>
<feature type="transmembrane region" description="Helical" evidence="7">
    <location>
        <begin position="70"/>
        <end position="90"/>
    </location>
</feature>
<evidence type="ECO:0000256" key="7">
    <source>
        <dbReference type="SAM" id="Phobius"/>
    </source>
</evidence>
<proteinExistence type="inferred from homology"/>
<feature type="transmembrane region" description="Helical" evidence="7">
    <location>
        <begin position="97"/>
        <end position="117"/>
    </location>
</feature>
<dbReference type="Pfam" id="PF03458">
    <property type="entry name" value="Gly_transporter"/>
    <property type="match status" value="2"/>
</dbReference>
<evidence type="ECO:0000313" key="9">
    <source>
        <dbReference type="EMBL" id="RKF18493.1"/>
    </source>
</evidence>
<dbReference type="PANTHER" id="PTHR30506:SF3">
    <property type="entry name" value="UPF0126 INNER MEMBRANE PROTEIN YADS-RELATED"/>
    <property type="match status" value="1"/>
</dbReference>
<dbReference type="OrthoDB" id="9791874at2"/>
<comment type="similarity">
    <text evidence="2">Belongs to the UPF0126 family.</text>
</comment>
<dbReference type="RefSeq" id="WP_120354572.1">
    <property type="nucleotide sequence ID" value="NZ_RAQO01000005.1"/>
</dbReference>
<organism evidence="9 10">
    <name type="scientific">Alginatibacterium sediminis</name>
    <dbReference type="NCBI Taxonomy" id="2164068"/>
    <lineage>
        <taxon>Bacteria</taxon>
        <taxon>Pseudomonadati</taxon>
        <taxon>Pseudomonadota</taxon>
        <taxon>Gammaproteobacteria</taxon>
        <taxon>Alteromonadales</taxon>
        <taxon>Alteromonadaceae</taxon>
        <taxon>Alginatibacterium</taxon>
    </lineage>
</organism>
<evidence type="ECO:0000256" key="3">
    <source>
        <dbReference type="ARBA" id="ARBA00022475"/>
    </source>
</evidence>
<comment type="caution">
    <text evidence="9">The sequence shown here is derived from an EMBL/GenBank/DDBJ whole genome shotgun (WGS) entry which is preliminary data.</text>
</comment>
<dbReference type="EMBL" id="RAQO01000005">
    <property type="protein sequence ID" value="RKF18493.1"/>
    <property type="molecule type" value="Genomic_DNA"/>
</dbReference>
<evidence type="ECO:0000259" key="8">
    <source>
        <dbReference type="Pfam" id="PF03458"/>
    </source>
</evidence>
<gene>
    <name evidence="9" type="ORF">DBZ36_08775</name>
</gene>
<keyword evidence="6 7" id="KW-0472">Membrane</keyword>
<feature type="domain" description="Glycine transporter" evidence="8">
    <location>
        <begin position="14"/>
        <end position="86"/>
    </location>
</feature>
<comment type="subcellular location">
    <subcellularLocation>
        <location evidence="1">Cell membrane</location>
        <topology evidence="1">Multi-pass membrane protein</topology>
    </subcellularLocation>
</comment>
<accession>A0A420ECV0</accession>
<feature type="transmembrane region" description="Helical" evidence="7">
    <location>
        <begin position="36"/>
        <end position="58"/>
    </location>
</feature>